<name>A0ABP0CHY1_9PEZI</name>
<gene>
    <name evidence="1" type="ORF">SEUCBS140593_007922</name>
</gene>
<evidence type="ECO:0000313" key="1">
    <source>
        <dbReference type="EMBL" id="CAK7231438.1"/>
    </source>
</evidence>
<reference evidence="1 2" key="1">
    <citation type="submission" date="2024-01" db="EMBL/GenBank/DDBJ databases">
        <authorList>
            <person name="Allen C."/>
            <person name="Tagirdzhanova G."/>
        </authorList>
    </citation>
    <scope>NUCLEOTIDE SEQUENCE [LARGE SCALE GENOMIC DNA]</scope>
</reference>
<dbReference type="EMBL" id="CAWUHD010000102">
    <property type="protein sequence ID" value="CAK7231438.1"/>
    <property type="molecule type" value="Genomic_DNA"/>
</dbReference>
<keyword evidence="2" id="KW-1185">Reference proteome</keyword>
<dbReference type="InterPro" id="IPR015422">
    <property type="entry name" value="PyrdxlP-dep_Trfase_small"/>
</dbReference>
<protein>
    <submittedName>
        <fullName evidence="1">Uncharacterized protein</fullName>
    </submittedName>
</protein>
<dbReference type="Gene3D" id="3.90.1150.10">
    <property type="entry name" value="Aspartate Aminotransferase, domain 1"/>
    <property type="match status" value="1"/>
</dbReference>
<comment type="caution">
    <text evidence="1">The sequence shown here is derived from an EMBL/GenBank/DDBJ whole genome shotgun (WGS) entry which is preliminary data.</text>
</comment>
<sequence length="55" mass="5835">MRGRGLLIGMDIVTDRKLRTPAAELSIALGKAAIDLGLSVQAMAIPGMEEELQRG</sequence>
<dbReference type="Proteomes" id="UP001642482">
    <property type="component" value="Unassembled WGS sequence"/>
</dbReference>
<evidence type="ECO:0000313" key="2">
    <source>
        <dbReference type="Proteomes" id="UP001642482"/>
    </source>
</evidence>
<organism evidence="1 2">
    <name type="scientific">Sporothrix eucalyptigena</name>
    <dbReference type="NCBI Taxonomy" id="1812306"/>
    <lineage>
        <taxon>Eukaryota</taxon>
        <taxon>Fungi</taxon>
        <taxon>Dikarya</taxon>
        <taxon>Ascomycota</taxon>
        <taxon>Pezizomycotina</taxon>
        <taxon>Sordariomycetes</taxon>
        <taxon>Sordariomycetidae</taxon>
        <taxon>Ophiostomatales</taxon>
        <taxon>Ophiostomataceae</taxon>
        <taxon>Sporothrix</taxon>
    </lineage>
</organism>
<accession>A0ABP0CHY1</accession>
<proteinExistence type="predicted"/>